<evidence type="ECO:0000313" key="1">
    <source>
        <dbReference type="EMBL" id="AUB43435.1"/>
    </source>
</evidence>
<sequence>MGVSILVCWSKKSRMTAARIERLNLNPRHFHGKSVSDCA</sequence>
<dbReference type="EMBL" id="CP024790">
    <property type="protein sequence ID" value="AUB43435.1"/>
    <property type="molecule type" value="Genomic_DNA"/>
</dbReference>
<reference evidence="1 2" key="1">
    <citation type="submission" date="2017-11" db="EMBL/GenBank/DDBJ databases">
        <title>Complete genome of a free-living desiccation-tolerant cyanobacterium and its photosynthetic adaptation to extreme terrestrial habitat.</title>
        <authorList>
            <person name="Shang J."/>
        </authorList>
    </citation>
    <scope>NUCLEOTIDE SEQUENCE [LARGE SCALE GENOMIC DNA]</scope>
    <source>
        <strain evidence="1 2">CCNUN1</strain>
        <plasmid evidence="2">pnfsy05</plasmid>
    </source>
</reference>
<proteinExistence type="predicted"/>
<keyword evidence="2" id="KW-1185">Reference proteome</keyword>
<organism evidence="1 2">
    <name type="scientific">Nostoc flagelliforme CCNUN1</name>
    <dbReference type="NCBI Taxonomy" id="2038116"/>
    <lineage>
        <taxon>Bacteria</taxon>
        <taxon>Bacillati</taxon>
        <taxon>Cyanobacteriota</taxon>
        <taxon>Cyanophyceae</taxon>
        <taxon>Nostocales</taxon>
        <taxon>Nostocaceae</taxon>
        <taxon>Nostoc</taxon>
    </lineage>
</organism>
<gene>
    <name evidence="1" type="ORF">COO91_09614</name>
</gene>
<dbReference type="Proteomes" id="UP000232003">
    <property type="component" value="Plasmid pNFSY05"/>
</dbReference>
<keyword evidence="1" id="KW-0614">Plasmid</keyword>
<dbReference type="KEGG" id="nfl:COO91_09614"/>
<evidence type="ECO:0000313" key="2">
    <source>
        <dbReference type="Proteomes" id="UP000232003"/>
    </source>
</evidence>
<dbReference type="AlphaFoldDB" id="A0A2K8T8N0"/>
<accession>A0A2K8T8N0</accession>
<protein>
    <submittedName>
        <fullName evidence="1">Uncharacterized protein</fullName>
    </submittedName>
</protein>
<name>A0A2K8T8N0_9NOSO</name>
<geneLocation type="plasmid" evidence="2">
    <name>pnfsy05</name>
</geneLocation>